<dbReference type="Gene3D" id="3.40.309.10">
    <property type="entry name" value="Aldehyde Dehydrogenase, Chain A, domain 2"/>
    <property type="match status" value="1"/>
</dbReference>
<dbReference type="PROSITE" id="PS00687">
    <property type="entry name" value="ALDEHYDE_DEHYDR_GLU"/>
    <property type="match status" value="1"/>
</dbReference>
<name>A0A6J5F6Y5_9BURK</name>
<reference evidence="6 7" key="1">
    <citation type="submission" date="2019-09" db="EMBL/GenBank/DDBJ databases">
        <authorList>
            <person name="Depoorter E."/>
        </authorList>
    </citation>
    <scope>NUCLEOTIDE SEQUENCE [LARGE SCALE GENOMIC DNA]</scope>
    <source>
        <strain evidence="6">LMG 30113</strain>
    </source>
</reference>
<dbReference type="SUPFAM" id="SSF53720">
    <property type="entry name" value="ALDH-like"/>
    <property type="match status" value="1"/>
</dbReference>
<feature type="domain" description="Aldehyde dehydrogenase" evidence="5">
    <location>
        <begin position="22"/>
        <end position="469"/>
    </location>
</feature>
<dbReference type="CDD" id="cd07106">
    <property type="entry name" value="ALDH_AldA-AAD23400"/>
    <property type="match status" value="1"/>
</dbReference>
<dbReference type="AlphaFoldDB" id="A0A6J5F6Y5"/>
<organism evidence="6 7">
    <name type="scientific">Burkholderia paludis</name>
    <dbReference type="NCBI Taxonomy" id="1506587"/>
    <lineage>
        <taxon>Bacteria</taxon>
        <taxon>Pseudomonadati</taxon>
        <taxon>Pseudomonadota</taxon>
        <taxon>Betaproteobacteria</taxon>
        <taxon>Burkholderiales</taxon>
        <taxon>Burkholderiaceae</taxon>
        <taxon>Burkholderia</taxon>
        <taxon>Burkholderia cepacia complex</taxon>
    </lineage>
</organism>
<feature type="active site" evidence="3">
    <location>
        <position position="246"/>
    </location>
</feature>
<dbReference type="InterPro" id="IPR015590">
    <property type="entry name" value="Aldehyde_DH_dom"/>
</dbReference>
<dbReference type="InterPro" id="IPR016161">
    <property type="entry name" value="Ald_DH/histidinol_DH"/>
</dbReference>
<dbReference type="EMBL" id="CABVQD010000049">
    <property type="protein sequence ID" value="VWC45167.1"/>
    <property type="molecule type" value="Genomic_DNA"/>
</dbReference>
<evidence type="ECO:0000256" key="2">
    <source>
        <dbReference type="ARBA" id="ARBA00023002"/>
    </source>
</evidence>
<evidence type="ECO:0000256" key="4">
    <source>
        <dbReference type="RuleBase" id="RU003345"/>
    </source>
</evidence>
<dbReference type="InterPro" id="IPR016163">
    <property type="entry name" value="Ald_DH_C"/>
</dbReference>
<evidence type="ECO:0000256" key="3">
    <source>
        <dbReference type="PROSITE-ProRule" id="PRU10007"/>
    </source>
</evidence>
<dbReference type="FunFam" id="3.40.309.10:FF:000009">
    <property type="entry name" value="Aldehyde dehydrogenase A"/>
    <property type="match status" value="1"/>
</dbReference>
<proteinExistence type="inferred from homology"/>
<dbReference type="InterPro" id="IPR044086">
    <property type="entry name" value="LUC3-like"/>
</dbReference>
<keyword evidence="2 4" id="KW-0560">Oxidoreductase</keyword>
<dbReference type="Proteomes" id="UP000494330">
    <property type="component" value="Unassembled WGS sequence"/>
</dbReference>
<dbReference type="InterPro" id="IPR029510">
    <property type="entry name" value="Ald_DH_CS_GLU"/>
</dbReference>
<evidence type="ECO:0000259" key="5">
    <source>
        <dbReference type="Pfam" id="PF00171"/>
    </source>
</evidence>
<dbReference type="Gene3D" id="3.40.605.10">
    <property type="entry name" value="Aldehyde Dehydrogenase, Chain A, domain 1"/>
    <property type="match status" value="1"/>
</dbReference>
<evidence type="ECO:0000313" key="7">
    <source>
        <dbReference type="Proteomes" id="UP000494330"/>
    </source>
</evidence>
<dbReference type="GO" id="GO:0016620">
    <property type="term" value="F:oxidoreductase activity, acting on the aldehyde or oxo group of donors, NAD or NADP as acceptor"/>
    <property type="evidence" value="ECO:0007669"/>
    <property type="project" value="InterPro"/>
</dbReference>
<accession>A0A6J5F6Y5</accession>
<dbReference type="PANTHER" id="PTHR11699">
    <property type="entry name" value="ALDEHYDE DEHYDROGENASE-RELATED"/>
    <property type="match status" value="1"/>
</dbReference>
<dbReference type="Pfam" id="PF00171">
    <property type="entry name" value="Aldedh"/>
    <property type="match status" value="1"/>
</dbReference>
<dbReference type="FunFam" id="3.40.605.10:FF:000007">
    <property type="entry name" value="NAD/NADP-dependent betaine aldehyde dehydrogenase"/>
    <property type="match status" value="1"/>
</dbReference>
<comment type="similarity">
    <text evidence="1 4">Belongs to the aldehyde dehydrogenase family.</text>
</comment>
<evidence type="ECO:0000313" key="6">
    <source>
        <dbReference type="EMBL" id="VWC45167.1"/>
    </source>
</evidence>
<evidence type="ECO:0000256" key="1">
    <source>
        <dbReference type="ARBA" id="ARBA00009986"/>
    </source>
</evidence>
<sequence length="476" mass="51582">MSFAFDNDFRLLIDGQQVEGAATFNAFDPATEEVIAAVPDTSRAQLDEAVDAARQAFPSWAATPVAERQRAVASIAGVLMTHQEAFAALLTREQGKPLDRARDEIAAAAYWCAEFAKLTPPVDIIEDSDEKLVRVRHVPLGVVGAIVPWNFPIILAFWKIAPALVAGNTIVVKPSPFTSLTTLKIGALLCDVLPKGVLNVVSGGDALGPWMSGHPGIDKISFTGSTPTGRKVMESASSNLKRLTLELGGNDAAIVMPDVDVDAIAPVLFWGAFSNSAQFCLAIKRLYIHEDIYDRLRDRLAEIAKETRMGPGDEDGVQLGPVQNRAQFERLKRLLEDSRTQGHAFPAGGEIGSGKGFFFPATLVDNPPDDSRVVREEPFGPILPLLKFRDVDDVIRRANDSEYGLGGSVWSRDEAQAQAIAERMQTGTVWINEIHSLSPLKPMAGHKQSGIGVENGLVGLLEYTVPQTITLNRQRA</sequence>
<keyword evidence="7" id="KW-1185">Reference proteome</keyword>
<protein>
    <submittedName>
        <fullName evidence="6">Aldehyde dehydrogenase</fullName>
    </submittedName>
</protein>
<dbReference type="InterPro" id="IPR016162">
    <property type="entry name" value="Ald_DH_N"/>
</dbReference>
<gene>
    <name evidence="6" type="ORF">BPA30113_07238</name>
</gene>